<keyword evidence="4" id="KW-0539">Nucleus</keyword>
<dbReference type="GO" id="GO:0005634">
    <property type="term" value="C:nucleus"/>
    <property type="evidence" value="ECO:0007669"/>
    <property type="project" value="UniProtKB-SubCell"/>
</dbReference>
<organism evidence="5 6">
    <name type="scientific">Pisum sativum</name>
    <name type="common">Garden pea</name>
    <name type="synonym">Lathyrus oleraceus</name>
    <dbReference type="NCBI Taxonomy" id="3888"/>
    <lineage>
        <taxon>Eukaryota</taxon>
        <taxon>Viridiplantae</taxon>
        <taxon>Streptophyta</taxon>
        <taxon>Embryophyta</taxon>
        <taxon>Tracheophyta</taxon>
        <taxon>Spermatophyta</taxon>
        <taxon>Magnoliopsida</taxon>
        <taxon>eudicotyledons</taxon>
        <taxon>Gunneridae</taxon>
        <taxon>Pentapetalae</taxon>
        <taxon>rosids</taxon>
        <taxon>fabids</taxon>
        <taxon>Fabales</taxon>
        <taxon>Fabaceae</taxon>
        <taxon>Papilionoideae</taxon>
        <taxon>50 kb inversion clade</taxon>
        <taxon>NPAAA clade</taxon>
        <taxon>Hologalegina</taxon>
        <taxon>IRL clade</taxon>
        <taxon>Fabeae</taxon>
        <taxon>Lathyrus</taxon>
    </lineage>
</organism>
<dbReference type="GO" id="GO:0003677">
    <property type="term" value="F:DNA binding"/>
    <property type="evidence" value="ECO:0007669"/>
    <property type="project" value="InterPro"/>
</dbReference>
<accession>A0A9D5GW65</accession>
<dbReference type="Gene3D" id="1.10.10.60">
    <property type="entry name" value="Homeodomain-like"/>
    <property type="match status" value="1"/>
</dbReference>
<evidence type="ECO:0000256" key="2">
    <source>
        <dbReference type="ARBA" id="ARBA00023015"/>
    </source>
</evidence>
<gene>
    <name evidence="5" type="ORF">KIW84_012344</name>
</gene>
<comment type="subcellular location">
    <subcellularLocation>
        <location evidence="1">Nucleus</location>
    </subcellularLocation>
</comment>
<keyword evidence="6" id="KW-1185">Reference proteome</keyword>
<evidence type="ECO:0000256" key="1">
    <source>
        <dbReference type="ARBA" id="ARBA00004123"/>
    </source>
</evidence>
<evidence type="ECO:0000256" key="3">
    <source>
        <dbReference type="ARBA" id="ARBA00023163"/>
    </source>
</evidence>
<name>A0A9D5GW65_PEA</name>
<keyword evidence="3" id="KW-0804">Transcription</keyword>
<protein>
    <submittedName>
        <fullName evidence="5">Uncharacterized protein</fullName>
    </submittedName>
</protein>
<dbReference type="InterPro" id="IPR009057">
    <property type="entry name" value="Homeodomain-like_sf"/>
</dbReference>
<sequence length="253" mass="29121">MYTNEWELSEHESFEPFSIVTPLEDITTIIHETNKSFQPQQQYYQQQIEFPIWSNEFSMETTTESPFQFFQENYSNNIAKQDQPTTSFDFVVESLMSASSEDSISYSEKCSELASCSDNKPICENSPQQHKKVLEGYSALHQKSREVSFQKTQLESCINQDKQSSPCGFDFSTSTNYDSKITTRNKRRLRWTKEMHEPFVMIVNQLGGAEKAKPKAILQMMGLDVLNISHVKSHLQVLLGMMESELVSYDVGP</sequence>
<dbReference type="EMBL" id="JAMSHJ010000001">
    <property type="protein sequence ID" value="KAI5443656.1"/>
    <property type="molecule type" value="Genomic_DNA"/>
</dbReference>
<dbReference type="PANTHER" id="PTHR31499:SF48">
    <property type="entry name" value="MYB-LIKE TRANSCRIPTION FACTOR FAMILY PROTEIN"/>
    <property type="match status" value="1"/>
</dbReference>
<dbReference type="Gramene" id="Psat01G0234400-T1">
    <property type="protein sequence ID" value="KAI5443656.1"/>
    <property type="gene ID" value="KIW84_012344"/>
</dbReference>
<evidence type="ECO:0000313" key="5">
    <source>
        <dbReference type="EMBL" id="KAI5443656.1"/>
    </source>
</evidence>
<reference evidence="5 6" key="1">
    <citation type="journal article" date="2022" name="Nat. Genet.">
        <title>Improved pea reference genome and pan-genome highlight genomic features and evolutionary characteristics.</title>
        <authorList>
            <person name="Yang T."/>
            <person name="Liu R."/>
            <person name="Luo Y."/>
            <person name="Hu S."/>
            <person name="Wang D."/>
            <person name="Wang C."/>
            <person name="Pandey M.K."/>
            <person name="Ge S."/>
            <person name="Xu Q."/>
            <person name="Li N."/>
            <person name="Li G."/>
            <person name="Huang Y."/>
            <person name="Saxena R.K."/>
            <person name="Ji Y."/>
            <person name="Li M."/>
            <person name="Yan X."/>
            <person name="He Y."/>
            <person name="Liu Y."/>
            <person name="Wang X."/>
            <person name="Xiang C."/>
            <person name="Varshney R.K."/>
            <person name="Ding H."/>
            <person name="Gao S."/>
            <person name="Zong X."/>
        </authorList>
    </citation>
    <scope>NUCLEOTIDE SEQUENCE [LARGE SCALE GENOMIC DNA]</scope>
    <source>
        <strain evidence="5 6">cv. Zhongwan 6</strain>
    </source>
</reference>
<dbReference type="PANTHER" id="PTHR31499">
    <property type="entry name" value="MYB FAMILY TRANSCRIPTION FACTOR PHL11"/>
    <property type="match status" value="1"/>
</dbReference>
<dbReference type="InterPro" id="IPR046955">
    <property type="entry name" value="PHR1-like"/>
</dbReference>
<dbReference type="Proteomes" id="UP001058974">
    <property type="component" value="Chromosome 1"/>
</dbReference>
<dbReference type="NCBIfam" id="TIGR01557">
    <property type="entry name" value="myb_SHAQKYF"/>
    <property type="match status" value="1"/>
</dbReference>
<dbReference type="AlphaFoldDB" id="A0A9D5GW65"/>
<keyword evidence="2" id="KW-0805">Transcription regulation</keyword>
<dbReference type="GO" id="GO:0003700">
    <property type="term" value="F:DNA-binding transcription factor activity"/>
    <property type="evidence" value="ECO:0007669"/>
    <property type="project" value="InterPro"/>
</dbReference>
<dbReference type="SUPFAM" id="SSF46689">
    <property type="entry name" value="Homeodomain-like"/>
    <property type="match status" value="1"/>
</dbReference>
<proteinExistence type="predicted"/>
<evidence type="ECO:0000256" key="4">
    <source>
        <dbReference type="ARBA" id="ARBA00023242"/>
    </source>
</evidence>
<comment type="caution">
    <text evidence="5">The sequence shown here is derived from an EMBL/GenBank/DDBJ whole genome shotgun (WGS) entry which is preliminary data.</text>
</comment>
<dbReference type="InterPro" id="IPR006447">
    <property type="entry name" value="Myb_dom_plants"/>
</dbReference>
<evidence type="ECO:0000313" key="6">
    <source>
        <dbReference type="Proteomes" id="UP001058974"/>
    </source>
</evidence>